<dbReference type="AlphaFoldDB" id="A0A1F6T143"/>
<comment type="function">
    <text evidence="1">Condensation of UDP-2,3-diacylglucosamine and 2,3-diacylglucosamine-1-phosphate to form lipid A disaccharide, a precursor of lipid A, a phosphorylated glycolipid that anchors the lipopolysaccharide to the outer membrane of the cell.</text>
</comment>
<comment type="catalytic activity">
    <reaction evidence="10">
        <text>a lipid X + a UDP-2-N,3-O-bis[(3R)-3-hydroxyacyl]-alpha-D-glucosamine = a lipid A disaccharide + UDP + H(+)</text>
        <dbReference type="Rhea" id="RHEA:67828"/>
        <dbReference type="ChEBI" id="CHEBI:15378"/>
        <dbReference type="ChEBI" id="CHEBI:58223"/>
        <dbReference type="ChEBI" id="CHEBI:137748"/>
        <dbReference type="ChEBI" id="CHEBI:176338"/>
        <dbReference type="ChEBI" id="CHEBI:176343"/>
        <dbReference type="EC" id="2.4.1.182"/>
    </reaction>
</comment>
<evidence type="ECO:0000256" key="5">
    <source>
        <dbReference type="ARBA" id="ARBA00022516"/>
    </source>
</evidence>
<dbReference type="Proteomes" id="UP000178379">
    <property type="component" value="Unassembled WGS sequence"/>
</dbReference>
<dbReference type="GO" id="GO:0005543">
    <property type="term" value="F:phospholipid binding"/>
    <property type="evidence" value="ECO:0007669"/>
    <property type="project" value="TreeGrafter"/>
</dbReference>
<comment type="caution">
    <text evidence="12">The sequence shown here is derived from an EMBL/GenBank/DDBJ whole genome shotgun (WGS) entry which is preliminary data.</text>
</comment>
<dbReference type="EC" id="2.4.1.182" evidence="3 11"/>
<evidence type="ECO:0000256" key="8">
    <source>
        <dbReference type="ARBA" id="ARBA00022679"/>
    </source>
</evidence>
<evidence type="ECO:0000256" key="1">
    <source>
        <dbReference type="ARBA" id="ARBA00002056"/>
    </source>
</evidence>
<evidence type="ECO:0000256" key="3">
    <source>
        <dbReference type="ARBA" id="ARBA00012687"/>
    </source>
</evidence>
<evidence type="ECO:0000256" key="6">
    <source>
        <dbReference type="ARBA" id="ARBA00022556"/>
    </source>
</evidence>
<dbReference type="InterPro" id="IPR003835">
    <property type="entry name" value="Glyco_trans_19"/>
</dbReference>
<evidence type="ECO:0000256" key="10">
    <source>
        <dbReference type="ARBA" id="ARBA00048975"/>
    </source>
</evidence>
<keyword evidence="7" id="KW-0328">Glycosyltransferase</keyword>
<accession>A0A1F6T143</accession>
<dbReference type="HAMAP" id="MF_00392">
    <property type="entry name" value="LpxB"/>
    <property type="match status" value="1"/>
</dbReference>
<keyword evidence="5" id="KW-0444">Lipid biosynthesis</keyword>
<sequence>MVAGEASGDLLGASLIRSLRKQWPNAVFEGIGGPLMEEEGFVSHLPMGEITMLGWGGFGRLFRILAHRRRLTRGFLEQPPDVFVGIDAPDFNLAVESRLHAEGICTVHYVSPTVWAWRRYRLPRIRRAVDLMLTLFPFEVDFYRAQGIPVACVGHPLADAIPLRYDPKEYRRRLGLPVKGALLALMPGSRISEVERHARLFVDCARKLRELHPGLRFVAPFVDRETRQIFENAMVPTGAGLPITLIDRQSREVLAACDAVLLASGTAALEAALYRKPMVVTYRLSWISYRFIRLLAHVNLYSMPNHLAGRQIVPELIQSEASVDNIVRALDRYLTDPGEVRVLGRTLDRIHRSLRGEANQSAAQAISALILRSRSVAGR</sequence>
<keyword evidence="9" id="KW-0443">Lipid metabolism</keyword>
<dbReference type="EMBL" id="MFSQ01000111">
    <property type="protein sequence ID" value="OGI38902.1"/>
    <property type="molecule type" value="Genomic_DNA"/>
</dbReference>
<dbReference type="GO" id="GO:0016020">
    <property type="term" value="C:membrane"/>
    <property type="evidence" value="ECO:0007669"/>
    <property type="project" value="GOC"/>
</dbReference>
<dbReference type="NCBIfam" id="TIGR00215">
    <property type="entry name" value="lpxB"/>
    <property type="match status" value="1"/>
</dbReference>
<dbReference type="GO" id="GO:0009245">
    <property type="term" value="P:lipid A biosynthetic process"/>
    <property type="evidence" value="ECO:0007669"/>
    <property type="project" value="UniProtKB-UniRule"/>
</dbReference>
<evidence type="ECO:0000256" key="7">
    <source>
        <dbReference type="ARBA" id="ARBA00022676"/>
    </source>
</evidence>
<dbReference type="GO" id="GO:0008915">
    <property type="term" value="F:lipid-A-disaccharide synthase activity"/>
    <property type="evidence" value="ECO:0007669"/>
    <property type="project" value="UniProtKB-UniRule"/>
</dbReference>
<gene>
    <name evidence="12" type="ORF">A2140_00970</name>
</gene>
<proteinExistence type="inferred from homology"/>
<evidence type="ECO:0000313" key="13">
    <source>
        <dbReference type="Proteomes" id="UP000178379"/>
    </source>
</evidence>
<evidence type="ECO:0000256" key="9">
    <source>
        <dbReference type="ARBA" id="ARBA00023098"/>
    </source>
</evidence>
<protein>
    <recommendedName>
        <fullName evidence="4 11">Lipid-A-disaccharide synthase</fullName>
        <ecNumber evidence="3 11">2.4.1.182</ecNumber>
    </recommendedName>
</protein>
<organism evidence="12 13">
    <name type="scientific">Candidatus Muproteobacteria bacterium RBG_16_62_13</name>
    <dbReference type="NCBI Taxonomy" id="1817756"/>
    <lineage>
        <taxon>Bacteria</taxon>
        <taxon>Pseudomonadati</taxon>
        <taxon>Pseudomonadota</taxon>
        <taxon>Candidatus Muproteobacteria</taxon>
    </lineage>
</organism>
<dbReference type="PANTHER" id="PTHR30372:SF4">
    <property type="entry name" value="LIPID-A-DISACCHARIDE SYNTHASE, MITOCHONDRIAL-RELATED"/>
    <property type="match status" value="1"/>
</dbReference>
<dbReference type="PANTHER" id="PTHR30372">
    <property type="entry name" value="LIPID-A-DISACCHARIDE SYNTHASE"/>
    <property type="match status" value="1"/>
</dbReference>
<evidence type="ECO:0000256" key="11">
    <source>
        <dbReference type="NCBIfam" id="TIGR00215"/>
    </source>
</evidence>
<dbReference type="STRING" id="1817756.A2140_00970"/>
<evidence type="ECO:0000256" key="4">
    <source>
        <dbReference type="ARBA" id="ARBA00020902"/>
    </source>
</evidence>
<reference evidence="12 13" key="1">
    <citation type="journal article" date="2016" name="Nat. Commun.">
        <title>Thousands of microbial genomes shed light on interconnected biogeochemical processes in an aquifer system.</title>
        <authorList>
            <person name="Anantharaman K."/>
            <person name="Brown C.T."/>
            <person name="Hug L.A."/>
            <person name="Sharon I."/>
            <person name="Castelle C.J."/>
            <person name="Probst A.J."/>
            <person name="Thomas B.C."/>
            <person name="Singh A."/>
            <person name="Wilkins M.J."/>
            <person name="Karaoz U."/>
            <person name="Brodie E.L."/>
            <person name="Williams K.H."/>
            <person name="Hubbard S.S."/>
            <person name="Banfield J.F."/>
        </authorList>
    </citation>
    <scope>NUCLEOTIDE SEQUENCE [LARGE SCALE GENOMIC DNA]</scope>
</reference>
<keyword evidence="6" id="KW-0441">Lipid A biosynthesis</keyword>
<dbReference type="Pfam" id="PF02684">
    <property type="entry name" value="LpxB"/>
    <property type="match status" value="1"/>
</dbReference>
<feature type="non-terminal residue" evidence="12">
    <location>
        <position position="379"/>
    </location>
</feature>
<dbReference type="SUPFAM" id="SSF53756">
    <property type="entry name" value="UDP-Glycosyltransferase/glycogen phosphorylase"/>
    <property type="match status" value="1"/>
</dbReference>
<name>A0A1F6T143_9PROT</name>
<comment type="similarity">
    <text evidence="2">Belongs to the LpxB family.</text>
</comment>
<keyword evidence="8" id="KW-0808">Transferase</keyword>
<evidence type="ECO:0000256" key="2">
    <source>
        <dbReference type="ARBA" id="ARBA00007868"/>
    </source>
</evidence>
<evidence type="ECO:0000313" key="12">
    <source>
        <dbReference type="EMBL" id="OGI38902.1"/>
    </source>
</evidence>